<dbReference type="AlphaFoldDB" id="A0A8H6IM71"/>
<feature type="compositionally biased region" description="Acidic residues" evidence="3">
    <location>
        <begin position="1"/>
        <end position="15"/>
    </location>
</feature>
<feature type="compositionally biased region" description="Polar residues" evidence="3">
    <location>
        <begin position="269"/>
        <end position="304"/>
    </location>
</feature>
<feature type="region of interest" description="Disordered" evidence="3">
    <location>
        <begin position="261"/>
        <end position="311"/>
    </location>
</feature>
<dbReference type="Pfam" id="PF00098">
    <property type="entry name" value="zf-CCHC"/>
    <property type="match status" value="1"/>
</dbReference>
<dbReference type="SUPFAM" id="SSF57756">
    <property type="entry name" value="Retrovirus zinc finger-like domains"/>
    <property type="match status" value="1"/>
</dbReference>
<keyword evidence="2" id="KW-0175">Coiled coil</keyword>
<dbReference type="InterPro" id="IPR036875">
    <property type="entry name" value="Znf_CCHC_sf"/>
</dbReference>
<dbReference type="GO" id="GO:0003676">
    <property type="term" value="F:nucleic acid binding"/>
    <property type="evidence" value="ECO:0007669"/>
    <property type="project" value="InterPro"/>
</dbReference>
<evidence type="ECO:0000313" key="5">
    <source>
        <dbReference type="EMBL" id="KAF6784757.1"/>
    </source>
</evidence>
<protein>
    <submittedName>
        <fullName evidence="5">Reverse transcriptase domain protein</fullName>
    </submittedName>
</protein>
<name>A0A8H6IM71_9PEZI</name>
<dbReference type="InterPro" id="IPR032567">
    <property type="entry name" value="RTL1-rel"/>
</dbReference>
<reference evidence="5" key="1">
    <citation type="journal article" date="2020" name="Phytopathology">
        <title>Genome Sequence Resources of Colletotrichum truncatum, C. plurivorum, C. musicola, and C. sojae: Four Species Pathogenic to Soybean (Glycine max).</title>
        <authorList>
            <person name="Rogerio F."/>
            <person name="Boufleur T.R."/>
            <person name="Ciampi-Guillardi M."/>
            <person name="Sukno S.A."/>
            <person name="Thon M.R."/>
            <person name="Massola Junior N.S."/>
            <person name="Baroncelli R."/>
        </authorList>
    </citation>
    <scope>NUCLEOTIDE SEQUENCE</scope>
    <source>
        <strain evidence="5">LFN0074</strain>
    </source>
</reference>
<proteinExistence type="predicted"/>
<evidence type="ECO:0000259" key="4">
    <source>
        <dbReference type="PROSITE" id="PS50158"/>
    </source>
</evidence>
<dbReference type="SMART" id="SM00343">
    <property type="entry name" value="ZnF_C2HC"/>
    <property type="match status" value="1"/>
</dbReference>
<feature type="compositionally biased region" description="Basic and acidic residues" evidence="3">
    <location>
        <begin position="550"/>
        <end position="572"/>
    </location>
</feature>
<feature type="non-terminal residue" evidence="5">
    <location>
        <position position="731"/>
    </location>
</feature>
<dbReference type="EMBL" id="WIGM01002043">
    <property type="protein sequence ID" value="KAF6784757.1"/>
    <property type="molecule type" value="Genomic_DNA"/>
</dbReference>
<comment type="caution">
    <text evidence="5">The sequence shown here is derived from an EMBL/GenBank/DDBJ whole genome shotgun (WGS) entry which is preliminary data.</text>
</comment>
<accession>A0A8H6IM71</accession>
<feature type="coiled-coil region" evidence="2">
    <location>
        <begin position="24"/>
        <end position="65"/>
    </location>
</feature>
<keyword evidence="5" id="KW-0808">Transferase</keyword>
<evidence type="ECO:0000256" key="1">
    <source>
        <dbReference type="PROSITE-ProRule" id="PRU00047"/>
    </source>
</evidence>
<dbReference type="Gene3D" id="4.10.60.10">
    <property type="entry name" value="Zinc finger, CCHC-type"/>
    <property type="match status" value="1"/>
</dbReference>
<dbReference type="InterPro" id="IPR005162">
    <property type="entry name" value="Retrotrans_gag_dom"/>
</dbReference>
<dbReference type="PROSITE" id="PS50158">
    <property type="entry name" value="ZF_CCHC"/>
    <property type="match status" value="1"/>
</dbReference>
<dbReference type="PANTHER" id="PTHR15503:SF22">
    <property type="entry name" value="TRANSPOSON TY3-I GAG POLYPROTEIN"/>
    <property type="match status" value="1"/>
</dbReference>
<feature type="domain" description="CCHC-type" evidence="4">
    <location>
        <begin position="331"/>
        <end position="347"/>
    </location>
</feature>
<organism evidence="5 6">
    <name type="scientific">Colletotrichum musicola</name>
    <dbReference type="NCBI Taxonomy" id="2175873"/>
    <lineage>
        <taxon>Eukaryota</taxon>
        <taxon>Fungi</taxon>
        <taxon>Dikarya</taxon>
        <taxon>Ascomycota</taxon>
        <taxon>Pezizomycotina</taxon>
        <taxon>Sordariomycetes</taxon>
        <taxon>Hypocreomycetidae</taxon>
        <taxon>Glomerellales</taxon>
        <taxon>Glomerellaceae</taxon>
        <taxon>Colletotrichum</taxon>
        <taxon>Colletotrichum orchidearum species complex</taxon>
    </lineage>
</organism>
<keyword evidence="5" id="KW-0548">Nucleotidyltransferase</keyword>
<keyword evidence="1" id="KW-0479">Metal-binding</keyword>
<keyword evidence="1" id="KW-0862">Zinc</keyword>
<feature type="region of interest" description="Disordered" evidence="3">
    <location>
        <begin position="1"/>
        <end position="22"/>
    </location>
</feature>
<dbReference type="PANTHER" id="PTHR15503">
    <property type="entry name" value="LDOC1 RELATED"/>
    <property type="match status" value="1"/>
</dbReference>
<evidence type="ECO:0000313" key="6">
    <source>
        <dbReference type="Proteomes" id="UP000639643"/>
    </source>
</evidence>
<dbReference type="GO" id="GO:0008270">
    <property type="term" value="F:zinc ion binding"/>
    <property type="evidence" value="ECO:0007669"/>
    <property type="project" value="UniProtKB-KW"/>
</dbReference>
<dbReference type="Proteomes" id="UP000639643">
    <property type="component" value="Unassembled WGS sequence"/>
</dbReference>
<keyword evidence="1" id="KW-0863">Zinc-finger</keyword>
<dbReference type="OrthoDB" id="4845918at2759"/>
<dbReference type="GO" id="GO:0003964">
    <property type="term" value="F:RNA-directed DNA polymerase activity"/>
    <property type="evidence" value="ECO:0007669"/>
    <property type="project" value="UniProtKB-KW"/>
</dbReference>
<keyword evidence="6" id="KW-1185">Reference proteome</keyword>
<feature type="region of interest" description="Disordered" evidence="3">
    <location>
        <begin position="522"/>
        <end position="594"/>
    </location>
</feature>
<sequence length="731" mass="85166">MKDDGEESSDDDTGEQLERANRDIKQLQGMFNENSRLIEELQNAVRQANQRTKEVEQQNATLQAAANIITTPVQDGREKLKLNSPVTYDGTPGMLKGFLIQVKNYQNFHHASFRNETEKVIHAATFLRGRALQWIEPFQDQFLKAETIDNCSTEVRDIFSTFDGFENALRTLFQDPDQKRQAERDLSALRQTKSATHYAAEFRRIGAQLDLTEESRIYMFYQGLKDEVKDELAKLDRPDDFLQYADLAIRIDNRLWERRREKGERRPGANSSKKYQWQPRQLQYRNQGQQPQRNNWQNKPQRSTAYGHHAGPMDLSAAEKWSNNKKPQHNRCYNCDKPGHRSYECPQPKKQRWQPVPGGKQLSAAFKEDHAKLSWTACYSDECTIHEDSKEQAGWYPRDTERSGYDTTNLPKKTLAISYKAPNQKLARKAIEQLDSMAQETTSGPSDAQALVPHTDEQEVRKDNERLIQKLDIILDVLHNAAIEKPNDFNLYTNIGILTLRRAERIRARGDLAKLRQLYYEPEEREEGDVCTNEKQTNVGTDDESPYDSDEPRDVARRRARNENFGRVRPEDPNSEAEEEQPEKGRQEEGIIDVSLTDDNQEIEFYGVGPHRRQENQFPAVMIGDHDWLDVTHPRHKDIFWCHCMNDQCPQHLADKTETGFYPRRAKLEAITRIHSNDNLYLWTISEFTNPETILMKPNPRFPMKCLHDLNMDWQDCKKDQCQVHYIPKAR</sequence>
<gene>
    <name evidence="5" type="ORF">CMUS01_16601</name>
</gene>
<dbReference type="Pfam" id="PF03732">
    <property type="entry name" value="Retrotrans_gag"/>
    <property type="match status" value="1"/>
</dbReference>
<keyword evidence="5" id="KW-0695">RNA-directed DNA polymerase</keyword>
<dbReference type="InterPro" id="IPR001878">
    <property type="entry name" value="Znf_CCHC"/>
</dbReference>
<evidence type="ECO:0000256" key="3">
    <source>
        <dbReference type="SAM" id="MobiDB-lite"/>
    </source>
</evidence>
<evidence type="ECO:0000256" key="2">
    <source>
        <dbReference type="SAM" id="Coils"/>
    </source>
</evidence>